<evidence type="ECO:0000313" key="8">
    <source>
        <dbReference type="RefSeq" id="XP_027119430.1"/>
    </source>
</evidence>
<keyword evidence="7" id="KW-1185">Reference proteome</keyword>
<dbReference type="PANTHER" id="PTHR35285">
    <property type="entry name" value="2-C-METHYL-D-ERYTHRITOL 4-PHOSPHATE CYTIDYLYLTRANSFERASE"/>
    <property type="match status" value="1"/>
</dbReference>
<reference evidence="7" key="1">
    <citation type="journal article" date="2025" name="Foods">
        <title>Unveiling the Microbial Signatures of Arabica Coffee Cherries: Insights into Ripeness Specific Diversity, Functional Traits, and Implications for Quality and Safety.</title>
        <authorList>
            <consortium name="RefSeq"/>
            <person name="Tenea G.N."/>
            <person name="Cifuentes V."/>
            <person name="Reyes P."/>
            <person name="Cevallos-Vallejos M."/>
        </authorList>
    </citation>
    <scope>NUCLEOTIDE SEQUENCE [LARGE SCALE GENOMIC DNA]</scope>
</reference>
<reference evidence="8" key="2">
    <citation type="submission" date="2025-08" db="UniProtKB">
        <authorList>
            <consortium name="RefSeq"/>
        </authorList>
    </citation>
    <scope>IDENTIFICATION</scope>
    <source>
        <tissue evidence="8">Leaves</tissue>
    </source>
</reference>
<dbReference type="AlphaFoldDB" id="A0A6P6WVL6"/>
<keyword evidence="3 5" id="KW-1133">Transmembrane helix</keyword>
<evidence type="ECO:0000313" key="7">
    <source>
        <dbReference type="Proteomes" id="UP001652660"/>
    </source>
</evidence>
<dbReference type="Pfam" id="PF20520">
    <property type="entry name" value="Ac45-VOA1_TM"/>
    <property type="match status" value="1"/>
</dbReference>
<keyword evidence="4 5" id="KW-0472">Membrane</keyword>
<evidence type="ECO:0000256" key="3">
    <source>
        <dbReference type="ARBA" id="ARBA00022989"/>
    </source>
</evidence>
<dbReference type="Proteomes" id="UP001652660">
    <property type="component" value="Chromosome 3e"/>
</dbReference>
<dbReference type="PANTHER" id="PTHR35285:SF1">
    <property type="entry name" value="2-C-METHYL-D-ERYTHRITOL 4-PHOSPHATE CYTIDYLYLTRANSFERASE"/>
    <property type="match status" value="1"/>
</dbReference>
<dbReference type="RefSeq" id="XP_027119430.1">
    <property type="nucleotide sequence ID" value="XM_027263629.2"/>
</dbReference>
<evidence type="ECO:0000256" key="4">
    <source>
        <dbReference type="ARBA" id="ARBA00023136"/>
    </source>
</evidence>
<evidence type="ECO:0000256" key="2">
    <source>
        <dbReference type="ARBA" id="ARBA00022692"/>
    </source>
</evidence>
<evidence type="ECO:0000256" key="1">
    <source>
        <dbReference type="ARBA" id="ARBA00004167"/>
    </source>
</evidence>
<evidence type="ECO:0000259" key="6">
    <source>
        <dbReference type="Pfam" id="PF20520"/>
    </source>
</evidence>
<proteinExistence type="predicted"/>
<gene>
    <name evidence="8" type="primary">LOC113736582</name>
</gene>
<keyword evidence="2 5" id="KW-0812">Transmembrane</keyword>
<name>A0A6P6WVL6_COFAR</name>
<dbReference type="InterPro" id="IPR046756">
    <property type="entry name" value="VAS1/VOA1_TM"/>
</dbReference>
<feature type="domain" description="V-type proton ATPase subunit S1/VOA1 transmembrane" evidence="6">
    <location>
        <begin position="293"/>
        <end position="324"/>
    </location>
</feature>
<accession>A0A6P6WVL6</accession>
<dbReference type="OrthoDB" id="2018140at2759"/>
<protein>
    <submittedName>
        <fullName evidence="8">Uncharacterized protein isoform X1</fullName>
    </submittedName>
</protein>
<dbReference type="GO" id="GO:0016020">
    <property type="term" value="C:membrane"/>
    <property type="evidence" value="ECO:0007669"/>
    <property type="project" value="UniProtKB-SubCell"/>
</dbReference>
<sequence length="329" mass="35674">MILSVLCDFTRRKMKMVAALVVALLVASQLPLGLTFPSTAPAFLWSPHQDGYSSRDVEAVDYRTLIAKDLAKSVMSEGGWSSLLCSGKETPQPLDFALLFVGKELQSVDISMTKKADPMLVDLLKVSFGNSNFSMAFPYVAATEENKALESSLISEFEGTCGSGLGMHDIAVLNTCSLEGERFEKLADIPAVRDYLAFKMEKRTMGQANLIVVCQGGSQTDLESEHPLSEAQLLSQLISSVEHLNAKYTVLYVSDPNGSIENRSHQDLRRFLAEGKGSTNSTCDGVCQIKSSLLEGLLVAIVLLIILISGLCCMAGIDTPTRFETPQDS</sequence>
<organism evidence="7 8">
    <name type="scientific">Coffea arabica</name>
    <name type="common">Arabian coffee</name>
    <dbReference type="NCBI Taxonomy" id="13443"/>
    <lineage>
        <taxon>Eukaryota</taxon>
        <taxon>Viridiplantae</taxon>
        <taxon>Streptophyta</taxon>
        <taxon>Embryophyta</taxon>
        <taxon>Tracheophyta</taxon>
        <taxon>Spermatophyta</taxon>
        <taxon>Magnoliopsida</taxon>
        <taxon>eudicotyledons</taxon>
        <taxon>Gunneridae</taxon>
        <taxon>Pentapetalae</taxon>
        <taxon>asterids</taxon>
        <taxon>lamiids</taxon>
        <taxon>Gentianales</taxon>
        <taxon>Rubiaceae</taxon>
        <taxon>Ixoroideae</taxon>
        <taxon>Gardenieae complex</taxon>
        <taxon>Bertiereae - Coffeeae clade</taxon>
        <taxon>Coffeeae</taxon>
        <taxon>Coffea</taxon>
    </lineage>
</organism>
<evidence type="ECO:0000256" key="5">
    <source>
        <dbReference type="SAM" id="Phobius"/>
    </source>
</evidence>
<feature type="transmembrane region" description="Helical" evidence="5">
    <location>
        <begin position="297"/>
        <end position="317"/>
    </location>
</feature>
<dbReference type="GeneID" id="113736582"/>
<comment type="subcellular location">
    <subcellularLocation>
        <location evidence="1">Membrane</location>
        <topology evidence="1">Single-pass membrane protein</topology>
    </subcellularLocation>
</comment>